<dbReference type="Proteomes" id="UP000247586">
    <property type="component" value="Chromosome"/>
</dbReference>
<sequence>MDKRFYLAVLIGWNGSVIRTFLEESSKLGVNLFIKYPRLDPIDDKFITSLEQANVVFIHHFSSEQLYQEIMEKISPILTKKEIVVVVDPALSNYNKVPENVLRRVSAYYSYGGGRNIRNLILYLLSLKYKEIKSEDPVPLPFSGIYHPNFTEAILNIDDYLSKVKDSGRRVGILFYRTAWADRDLQVIDSLVQKLEAKGLTPIPVFVQGFGNKEKGIEGNDEVMRKYFMKDGKPIVDAVISLLSFSLIKNWDTSVLRDLNVPIFQGLIDYYKTEKEWLSSKGLDPIGVMMSVMMPELNGTIEPIVIGTVKKIQEKNITYRVLSPVESQVDYLVSRIKNWIELRHKPNSAKKIAIILHSASAYKDLEANIGTATGLDTLQTTVEILHLLKKNGYFVQDVPESGEDLVKRIISRRAFPETRWNSLEDIIGTGMIGEVKLENYLSFFNSLPQEAQKKVNEMWGSPRKGQRDYMFDGEKFVIPGLIFGNVFVGVQPKRVTWQDEENAIRLVHNSDLPVPHYWLAFYRWVTSEFNADVIIHVGTHGTLEFTPGKGVGLSQACFPQISVGDKPHVYVYAMNVPGEGITAKRRSYAVLIDHLSPPTLFDEIPEEARALEDMIEEYEEAERADNEAREKLVLNRIKDTAQKIGLTIDFTDPDKATHEIEHRLNIFKDSTISKGLHVLGDVPSEEDLAEYVITATRFEDDSLVKKFGKQKAKEMVMEGLYGQARLPEMERQVLIKILESVSMEKDSLVGSLNGGFVEPGPSGSITRGRYDVLPTGRNFYAVDLWKIPTQSAWQMGSLLAEKLIESYHKKTGRYPKAIGFILWSTDVFRADGELVAQILRTIGVTPVWNQITKRVQGVKPIPLDELQRPRIDVVVNVSGIVRDNLMNVIELLDDAIEEVGRLNEPESLNYVRANSLKDHIFSAKPGAYGSGVSHAIEASTWNQETELGDVYLNWLGYAYGRNKNGIRAVESLRRAAETVEMIVHKREIDEIDILDDSCNYSYVGGFYLACKKLGRDPELMYEDTSNPNRPQLRLFREEIERVSIGKLLNNTWLNSQMKFGYRGATEILKKVEHLYGWAATTKLVNDQIFNNVASKVVLDPKMRNWFSDVNPYALEEITRRLIEAKNRGIWRPSKEIDEKLMEVYSQIEGELE</sequence>
<proteinExistence type="predicted"/>
<dbReference type="InterPro" id="IPR003672">
    <property type="entry name" value="CobN/Mg_chltase"/>
</dbReference>
<keyword evidence="4" id="KW-1185">Reference proteome</keyword>
<accession>A0A2U9IUY3</accession>
<dbReference type="GeneID" id="36835284"/>
<dbReference type="RefSeq" id="WP_110369300.1">
    <property type="nucleotide sequence ID" value="NZ_CP029287.2"/>
</dbReference>
<evidence type="ECO:0000256" key="1">
    <source>
        <dbReference type="SAM" id="Coils"/>
    </source>
</evidence>
<reference evidence="3 4" key="1">
    <citation type="submission" date="2018-05" db="EMBL/GenBank/DDBJ databases">
        <title>Complete Genome Sequences of Extremely Thermoacidophilic, Metal-Mobilizing Type-Strain Members of the Archaeal Family Sulfolobaceae: Acidianus brierleyi DSM-1651T, Acidianus sulfidivorans DSM-18786T, Metallosphaera hakonensis DSM-7519T, and Metallosphaera prunae DSM-10039T.</title>
        <authorList>
            <person name="Counts J.A."/>
            <person name="Kelly R.M."/>
        </authorList>
    </citation>
    <scope>NUCLEOTIDE SEQUENCE [LARGE SCALE GENOMIC DNA]</scope>
    <source>
        <strain evidence="3 4">HO1-1</strain>
    </source>
</reference>
<dbReference type="EMBL" id="CP029287">
    <property type="protein sequence ID" value="AWR99647.1"/>
    <property type="molecule type" value="Genomic_DNA"/>
</dbReference>
<organism evidence="3 4">
    <name type="scientific">Metallosphaera hakonensis JCM 8857 = DSM 7519</name>
    <dbReference type="NCBI Taxonomy" id="1293036"/>
    <lineage>
        <taxon>Archaea</taxon>
        <taxon>Thermoproteota</taxon>
        <taxon>Thermoprotei</taxon>
        <taxon>Sulfolobales</taxon>
        <taxon>Sulfolobaceae</taxon>
        <taxon>Metallosphaera</taxon>
    </lineage>
</organism>
<keyword evidence="1" id="KW-0175">Coiled coil</keyword>
<dbReference type="AlphaFoldDB" id="A0A2U9IUY3"/>
<dbReference type="CDD" id="cd10150">
    <property type="entry name" value="CobN_like"/>
    <property type="match status" value="1"/>
</dbReference>
<dbReference type="KEGG" id="mhk:DFR87_08040"/>
<feature type="coiled-coil region" evidence="1">
    <location>
        <begin position="601"/>
        <end position="631"/>
    </location>
</feature>
<feature type="domain" description="CobN/magnesium chelatase" evidence="2">
    <location>
        <begin position="107"/>
        <end position="710"/>
    </location>
</feature>
<reference evidence="4" key="3">
    <citation type="submission" date="2020-03" db="EMBL/GenBank/DDBJ databases">
        <title>Sequencing and Assembly of Multiple Reported Metal-Biooxidizing Members of the Extremely Thermoacidophilic Archaeal Family Sulfolobaceae.</title>
        <authorList>
            <person name="Counts J.A."/>
            <person name="Kelly R.M."/>
        </authorList>
    </citation>
    <scope>NUCLEOTIDE SEQUENCE [LARGE SCALE GENOMIC DNA]</scope>
    <source>
        <strain evidence="4">HO1-1</strain>
    </source>
</reference>
<gene>
    <name evidence="3" type="ORF">DFR87_08040</name>
</gene>
<evidence type="ECO:0000313" key="4">
    <source>
        <dbReference type="Proteomes" id="UP000247586"/>
    </source>
</evidence>
<dbReference type="PANTHER" id="PTHR44119">
    <property type="entry name" value="MAGNESIUM-CHELATASE SUBUNIT CHLH, CHLOROPLASTIC"/>
    <property type="match status" value="1"/>
</dbReference>
<dbReference type="Pfam" id="PF02514">
    <property type="entry name" value="CobN-Mg_chel"/>
    <property type="match status" value="2"/>
</dbReference>
<dbReference type="OrthoDB" id="192131at2157"/>
<evidence type="ECO:0000313" key="3">
    <source>
        <dbReference type="EMBL" id="AWR99647.1"/>
    </source>
</evidence>
<protein>
    <submittedName>
        <fullName evidence="3">Cobalamin biosynthesis protein CobN</fullName>
    </submittedName>
</protein>
<feature type="domain" description="CobN/magnesium chelatase" evidence="2">
    <location>
        <begin position="728"/>
        <end position="1135"/>
    </location>
</feature>
<name>A0A2U9IUY3_9CREN</name>
<dbReference type="PANTHER" id="PTHR44119:SF7">
    <property type="entry name" value="MAGNESIUM CHELATASE SUBUNIT"/>
    <property type="match status" value="1"/>
</dbReference>
<dbReference type="STRING" id="1293036.GCA_001315825_00090"/>
<reference evidence="4" key="2">
    <citation type="submission" date="2020-03" db="EMBL/GenBank/DDBJ databases">
        <title>Complete Genome Sequences of Extremely Thermoacidophilic, Metal-Mobilizing Type-Strain Members of the Archaeal Family Sulfolobaceae: Acidianus brierleyi DSM-1651T, Acidianus sulfidivorans DSM-18786T, Metallosphaera hakonensis DSM-7519T, and Metallosphaera prunae DSM-10039T.</title>
        <authorList>
            <person name="Counts J.A."/>
            <person name="Kelly R.M."/>
        </authorList>
    </citation>
    <scope>NUCLEOTIDE SEQUENCE [LARGE SCALE GENOMIC DNA]</scope>
    <source>
        <strain evidence="4">HO1-1</strain>
    </source>
</reference>
<evidence type="ECO:0000259" key="2">
    <source>
        <dbReference type="Pfam" id="PF02514"/>
    </source>
</evidence>